<evidence type="ECO:0000256" key="9">
    <source>
        <dbReference type="SAM" id="MobiDB-lite"/>
    </source>
</evidence>
<evidence type="ECO:0000256" key="2">
    <source>
        <dbReference type="ARBA" id="ARBA00010772"/>
    </source>
</evidence>
<keyword evidence="4 8" id="KW-0479">Metal-binding</keyword>
<dbReference type="OrthoDB" id="9792649at2"/>
<feature type="region of interest" description="Disordered" evidence="9">
    <location>
        <begin position="202"/>
        <end position="251"/>
    </location>
</feature>
<gene>
    <name evidence="11" type="ORF">DFJ67_1007</name>
</gene>
<feature type="compositionally biased region" description="Low complexity" evidence="9">
    <location>
        <begin position="204"/>
        <end position="243"/>
    </location>
</feature>
<dbReference type="PIRSF" id="PIRSF001480">
    <property type="entry name" value="Mannose-6-phosphate_isomerase"/>
    <property type="match status" value="1"/>
</dbReference>
<feature type="binding site" evidence="8">
    <location>
        <position position="99"/>
    </location>
    <ligand>
        <name>Zn(2+)</name>
        <dbReference type="ChEBI" id="CHEBI:29105"/>
    </ligand>
</feature>
<evidence type="ECO:0000259" key="10">
    <source>
        <dbReference type="Pfam" id="PF20511"/>
    </source>
</evidence>
<protein>
    <recommendedName>
        <fullName evidence="3">mannose-6-phosphate isomerase</fullName>
        <ecNumber evidence="3">5.3.1.8</ecNumber>
    </recommendedName>
</protein>
<dbReference type="GO" id="GO:0005829">
    <property type="term" value="C:cytosol"/>
    <property type="evidence" value="ECO:0007669"/>
    <property type="project" value="TreeGrafter"/>
</dbReference>
<feature type="binding site" evidence="8">
    <location>
        <position position="97"/>
    </location>
    <ligand>
        <name>Zn(2+)</name>
        <dbReference type="ChEBI" id="CHEBI:29105"/>
    </ligand>
</feature>
<dbReference type="GO" id="GO:0009298">
    <property type="term" value="P:GDP-mannose biosynthetic process"/>
    <property type="evidence" value="ECO:0007669"/>
    <property type="project" value="InterPro"/>
</dbReference>
<dbReference type="SUPFAM" id="SSF51182">
    <property type="entry name" value="RmlC-like cupins"/>
    <property type="match status" value="1"/>
</dbReference>
<reference evidence="11 12" key="1">
    <citation type="submission" date="2018-08" db="EMBL/GenBank/DDBJ databases">
        <title>Sequencing the genomes of 1000 actinobacteria strains.</title>
        <authorList>
            <person name="Klenk H.-P."/>
        </authorList>
    </citation>
    <scope>NUCLEOTIDE SEQUENCE [LARGE SCALE GENOMIC DNA]</scope>
    <source>
        <strain evidence="11 12">DSM 44099</strain>
    </source>
</reference>
<dbReference type="GO" id="GO:0008270">
    <property type="term" value="F:zinc ion binding"/>
    <property type="evidence" value="ECO:0007669"/>
    <property type="project" value="InterPro"/>
</dbReference>
<sequence>MESLDSPIRDYAWGSRTVLARLQGRPAPSAGPEAELWIGAHPGAPSTLDGEDGPVSLADAIAAAPTGWLGAETVTRFGPRLPFLMKVLAADAPLSLQAHPDLEHARERFAAGDPNYVDANHKPELLVAIEPFDALCGFRDPHRSADALEALGGATLAPVVAHLRRGELADAVELLLTWPGNRADLVALVTAGGEQAPADDIASATAGQDQAPADDPAPGGGQAQADDPAPATAGAPADDLAPGTAGGGQATDDDLALVRRLASHYPSDPGVLVALLLNPVHLEPGDAVWMPAGNLHSYLGGAGVEIMAASDNVLRGGLTPKRVDVGELLQVLRFDVLRDPVVKPVEIADGVVTWPVPIDDFSLHRVTRPTELRLNGPVLALCTAGEVTIGDATGVVSLTPGRAAVGPAGAGPLMIAGAGEVYVASLGR</sequence>
<keyword evidence="12" id="KW-1185">Reference proteome</keyword>
<dbReference type="PRINTS" id="PR00714">
    <property type="entry name" value="MAN6PISMRASE"/>
</dbReference>
<dbReference type="Gene3D" id="1.10.441.10">
    <property type="entry name" value="Phosphomannose Isomerase, domain 2"/>
    <property type="match status" value="2"/>
</dbReference>
<dbReference type="Pfam" id="PF20511">
    <property type="entry name" value="PMI_typeI_cat"/>
    <property type="match status" value="1"/>
</dbReference>
<keyword evidence="6 11" id="KW-0413">Isomerase</keyword>
<feature type="binding site" evidence="8">
    <location>
        <position position="296"/>
    </location>
    <ligand>
        <name>Zn(2+)</name>
        <dbReference type="ChEBI" id="CHEBI:29105"/>
    </ligand>
</feature>
<evidence type="ECO:0000313" key="12">
    <source>
        <dbReference type="Proteomes" id="UP000256913"/>
    </source>
</evidence>
<dbReference type="InterPro" id="IPR046457">
    <property type="entry name" value="PMI_typeI_cat"/>
</dbReference>
<comment type="catalytic activity">
    <reaction evidence="1">
        <text>D-mannose 6-phosphate = D-fructose 6-phosphate</text>
        <dbReference type="Rhea" id="RHEA:12356"/>
        <dbReference type="ChEBI" id="CHEBI:58735"/>
        <dbReference type="ChEBI" id="CHEBI:61527"/>
        <dbReference type="EC" id="5.3.1.8"/>
    </reaction>
</comment>
<comment type="cofactor">
    <cofactor evidence="8">
        <name>Zn(2+)</name>
        <dbReference type="ChEBI" id="CHEBI:29105"/>
    </cofactor>
    <text evidence="8">Binds 1 zinc ion per subunit.</text>
</comment>
<comment type="caution">
    <text evidence="11">The sequence shown here is derived from an EMBL/GenBank/DDBJ whole genome shotgun (WGS) entry which is preliminary data.</text>
</comment>
<dbReference type="InterPro" id="IPR001250">
    <property type="entry name" value="Man6P_Isoase-1"/>
</dbReference>
<dbReference type="InterPro" id="IPR011051">
    <property type="entry name" value="RmlC_Cupin_sf"/>
</dbReference>
<evidence type="ECO:0000256" key="8">
    <source>
        <dbReference type="PIRSR" id="PIRSR001480-2"/>
    </source>
</evidence>
<dbReference type="AlphaFoldDB" id="A0A3D9ZCC1"/>
<name>A0A3D9ZCC1_9ACTN</name>
<feature type="active site" evidence="7">
    <location>
        <position position="315"/>
    </location>
</feature>
<dbReference type="EMBL" id="QUMQ01000001">
    <property type="protein sequence ID" value="REF95058.1"/>
    <property type="molecule type" value="Genomic_DNA"/>
</dbReference>
<evidence type="ECO:0000256" key="3">
    <source>
        <dbReference type="ARBA" id="ARBA00011956"/>
    </source>
</evidence>
<dbReference type="Gene3D" id="2.60.120.10">
    <property type="entry name" value="Jelly Rolls"/>
    <property type="match status" value="3"/>
</dbReference>
<feature type="binding site" evidence="8">
    <location>
        <position position="124"/>
    </location>
    <ligand>
        <name>Zn(2+)</name>
        <dbReference type="ChEBI" id="CHEBI:29105"/>
    </ligand>
</feature>
<dbReference type="EC" id="5.3.1.8" evidence="3"/>
<keyword evidence="5 8" id="KW-0862">Zinc</keyword>
<dbReference type="NCBIfam" id="TIGR00218">
    <property type="entry name" value="manA"/>
    <property type="match status" value="1"/>
</dbReference>
<feature type="domain" description="Phosphomannose isomerase type I catalytic" evidence="10">
    <location>
        <begin position="4"/>
        <end position="139"/>
    </location>
</feature>
<dbReference type="RefSeq" id="WP_116066805.1">
    <property type="nucleotide sequence ID" value="NZ_BONB01000018.1"/>
</dbReference>
<dbReference type="GO" id="GO:0004476">
    <property type="term" value="F:mannose-6-phosphate isomerase activity"/>
    <property type="evidence" value="ECO:0007669"/>
    <property type="project" value="UniProtKB-EC"/>
</dbReference>
<evidence type="ECO:0000256" key="1">
    <source>
        <dbReference type="ARBA" id="ARBA00000757"/>
    </source>
</evidence>
<organism evidence="11 12">
    <name type="scientific">Asanoa ferruginea</name>
    <dbReference type="NCBI Taxonomy" id="53367"/>
    <lineage>
        <taxon>Bacteria</taxon>
        <taxon>Bacillati</taxon>
        <taxon>Actinomycetota</taxon>
        <taxon>Actinomycetes</taxon>
        <taxon>Micromonosporales</taxon>
        <taxon>Micromonosporaceae</taxon>
        <taxon>Asanoa</taxon>
    </lineage>
</organism>
<comment type="similarity">
    <text evidence="2">Belongs to the mannose-6-phosphate isomerase type 1 family.</text>
</comment>
<evidence type="ECO:0000313" key="11">
    <source>
        <dbReference type="EMBL" id="REF95058.1"/>
    </source>
</evidence>
<evidence type="ECO:0000256" key="7">
    <source>
        <dbReference type="PIRSR" id="PIRSR001480-1"/>
    </source>
</evidence>
<dbReference type="PANTHER" id="PTHR10309:SF0">
    <property type="entry name" value="MANNOSE-6-PHOSPHATE ISOMERASE"/>
    <property type="match status" value="1"/>
</dbReference>
<dbReference type="CDD" id="cd07011">
    <property type="entry name" value="cupin_PMI_type_I_N"/>
    <property type="match status" value="1"/>
</dbReference>
<dbReference type="PROSITE" id="PS00965">
    <property type="entry name" value="PMI_I_1"/>
    <property type="match status" value="1"/>
</dbReference>
<dbReference type="InterPro" id="IPR014710">
    <property type="entry name" value="RmlC-like_jellyroll"/>
</dbReference>
<evidence type="ECO:0000256" key="6">
    <source>
        <dbReference type="ARBA" id="ARBA00023235"/>
    </source>
</evidence>
<evidence type="ECO:0000256" key="4">
    <source>
        <dbReference type="ARBA" id="ARBA00022723"/>
    </source>
</evidence>
<evidence type="ECO:0000256" key="5">
    <source>
        <dbReference type="ARBA" id="ARBA00022833"/>
    </source>
</evidence>
<dbReference type="InterPro" id="IPR016305">
    <property type="entry name" value="Mannose-6-P_Isomerase"/>
</dbReference>
<dbReference type="GO" id="GO:0005975">
    <property type="term" value="P:carbohydrate metabolic process"/>
    <property type="evidence" value="ECO:0007669"/>
    <property type="project" value="InterPro"/>
</dbReference>
<dbReference type="InterPro" id="IPR018050">
    <property type="entry name" value="Pmannose_isomerase-type1_CS"/>
</dbReference>
<accession>A0A3D9ZCC1</accession>
<dbReference type="PANTHER" id="PTHR10309">
    <property type="entry name" value="MANNOSE-6-PHOSPHATE ISOMERASE"/>
    <property type="match status" value="1"/>
</dbReference>
<proteinExistence type="inferred from homology"/>
<dbReference type="Proteomes" id="UP000256913">
    <property type="component" value="Unassembled WGS sequence"/>
</dbReference>